<comment type="caution">
    <text evidence="2">The sequence shown here is derived from an EMBL/GenBank/DDBJ whole genome shotgun (WGS) entry which is preliminary data.</text>
</comment>
<evidence type="ECO:0000256" key="1">
    <source>
        <dbReference type="SAM" id="MobiDB-lite"/>
    </source>
</evidence>
<gene>
    <name evidence="2" type="ORF">GCM10009850_059080</name>
</gene>
<evidence type="ECO:0000313" key="3">
    <source>
        <dbReference type="Proteomes" id="UP001499843"/>
    </source>
</evidence>
<keyword evidence="3" id="KW-1185">Reference proteome</keyword>
<feature type="compositionally biased region" description="Basic and acidic residues" evidence="1">
    <location>
        <begin position="69"/>
        <end position="84"/>
    </location>
</feature>
<sequence>MNLAAARASLRTLTRSPGSVCSEAVSTLTAIIRCRDWSKARQMTDMPPRASGSSNRYLRASTSPGSSRLTDDQFRGEYGVDPRGPRQKQPGGDRG</sequence>
<organism evidence="2 3">
    <name type="scientific">Nonomuraea monospora</name>
    <dbReference type="NCBI Taxonomy" id="568818"/>
    <lineage>
        <taxon>Bacteria</taxon>
        <taxon>Bacillati</taxon>
        <taxon>Actinomycetota</taxon>
        <taxon>Actinomycetes</taxon>
        <taxon>Streptosporangiales</taxon>
        <taxon>Streptosporangiaceae</taxon>
        <taxon>Nonomuraea</taxon>
    </lineage>
</organism>
<reference evidence="2 3" key="1">
    <citation type="journal article" date="2019" name="Int. J. Syst. Evol. Microbiol.">
        <title>The Global Catalogue of Microorganisms (GCM) 10K type strain sequencing project: providing services to taxonomists for standard genome sequencing and annotation.</title>
        <authorList>
            <consortium name="The Broad Institute Genomics Platform"/>
            <consortium name="The Broad Institute Genome Sequencing Center for Infectious Disease"/>
            <person name="Wu L."/>
            <person name="Ma J."/>
        </authorList>
    </citation>
    <scope>NUCLEOTIDE SEQUENCE [LARGE SCALE GENOMIC DNA]</scope>
    <source>
        <strain evidence="2 3">JCM 16114</strain>
    </source>
</reference>
<protein>
    <submittedName>
        <fullName evidence="2">Uncharacterized protein</fullName>
    </submittedName>
</protein>
<proteinExistence type="predicted"/>
<name>A0ABN3CLW2_9ACTN</name>
<dbReference type="Proteomes" id="UP001499843">
    <property type="component" value="Unassembled WGS sequence"/>
</dbReference>
<feature type="region of interest" description="Disordered" evidence="1">
    <location>
        <begin position="41"/>
        <end position="95"/>
    </location>
</feature>
<feature type="compositionally biased region" description="Polar residues" evidence="1">
    <location>
        <begin position="51"/>
        <end position="68"/>
    </location>
</feature>
<accession>A0ABN3CLW2</accession>
<dbReference type="EMBL" id="BAAAQX010000016">
    <property type="protein sequence ID" value="GAA2210449.1"/>
    <property type="molecule type" value="Genomic_DNA"/>
</dbReference>
<evidence type="ECO:0000313" key="2">
    <source>
        <dbReference type="EMBL" id="GAA2210449.1"/>
    </source>
</evidence>